<comment type="catalytic activity">
    <reaction evidence="10 11">
        <text>7-carboxy-7-carbaguanine + NH4(+) + 2 ATP = 7-cyano-7-carbaguanine + 2 AMP + 2 diphosphate + 2 H(+)</text>
        <dbReference type="Rhea" id="RHEA:27982"/>
        <dbReference type="ChEBI" id="CHEBI:15378"/>
        <dbReference type="ChEBI" id="CHEBI:28938"/>
        <dbReference type="ChEBI" id="CHEBI:30616"/>
        <dbReference type="ChEBI" id="CHEBI:33019"/>
        <dbReference type="ChEBI" id="CHEBI:45075"/>
        <dbReference type="ChEBI" id="CHEBI:61036"/>
        <dbReference type="ChEBI" id="CHEBI:456215"/>
        <dbReference type="EC" id="6.3.4.20"/>
    </reaction>
</comment>
<evidence type="ECO:0000256" key="1">
    <source>
        <dbReference type="ARBA" id="ARBA00005061"/>
    </source>
</evidence>
<dbReference type="AlphaFoldDB" id="A0A8T8K7N9"/>
<feature type="binding site" evidence="11">
    <location>
        <position position="207"/>
    </location>
    <ligand>
        <name>Zn(2+)</name>
        <dbReference type="ChEBI" id="CHEBI:29105"/>
    </ligand>
</feature>
<dbReference type="SUPFAM" id="SSF52402">
    <property type="entry name" value="Adenine nucleotide alpha hydrolases-like"/>
    <property type="match status" value="1"/>
</dbReference>
<dbReference type="PANTHER" id="PTHR42914">
    <property type="entry name" value="7-CYANO-7-DEAZAGUANINE SYNTHASE"/>
    <property type="match status" value="1"/>
</dbReference>
<protein>
    <recommendedName>
        <fullName evidence="9 11">7-cyano-7-deazaguanine synthase</fullName>
        <ecNumber evidence="9 11">6.3.4.20</ecNumber>
    </recommendedName>
    <alternativeName>
        <fullName evidence="11">7-cyano-7-carbaguanine synthase</fullName>
    </alternativeName>
    <alternativeName>
        <fullName evidence="11">Archaeosine biosynthesis protein QueC</fullName>
    </alternativeName>
    <alternativeName>
        <fullName evidence="11">PreQ(0) synthase</fullName>
    </alternativeName>
</protein>
<dbReference type="GO" id="GO:0016879">
    <property type="term" value="F:ligase activity, forming carbon-nitrogen bonds"/>
    <property type="evidence" value="ECO:0007669"/>
    <property type="project" value="UniProtKB-UniRule"/>
</dbReference>
<keyword evidence="13" id="KW-1185">Reference proteome</keyword>
<evidence type="ECO:0000256" key="10">
    <source>
        <dbReference type="ARBA" id="ARBA00047890"/>
    </source>
</evidence>
<dbReference type="GO" id="GO:0008270">
    <property type="term" value="F:zinc ion binding"/>
    <property type="evidence" value="ECO:0007669"/>
    <property type="project" value="UniProtKB-UniRule"/>
</dbReference>
<dbReference type="NCBIfam" id="TIGR00364">
    <property type="entry name" value="7-cyano-7-deazaguanine synthase QueC"/>
    <property type="match status" value="1"/>
</dbReference>
<comment type="pathway">
    <text evidence="1 11">Purine metabolism; 7-cyano-7-deazaguanine biosynthesis.</text>
</comment>
<sequence>MHSSKKKAIAVLSGGLDSTVATTYFHKQYQIHALTFDYGQRSSNREIESSREICKELNIKHTVMDLSWLGKLGKSALTSQDREVPSLKNEELDDKQICDDTARKVWVPGRNIVFTAIATAFAESEDAEIIIVGWDEEEATTFPDNSREFLDAFNQTLGIGTLEGVQIAAPLIDLSKKEIVELGHQIAAPMEFSYSCYMGTEHHCGTCESCMRRKRAFLNSNIEDKTIYE</sequence>
<evidence type="ECO:0000256" key="9">
    <source>
        <dbReference type="ARBA" id="ARBA00039149"/>
    </source>
</evidence>
<evidence type="ECO:0000256" key="5">
    <source>
        <dbReference type="ARBA" id="ARBA00022833"/>
    </source>
</evidence>
<reference evidence="12" key="1">
    <citation type="submission" date="2020-07" db="EMBL/GenBank/DDBJ databases">
        <title>Methanobacterium. sp. MethCan genome.</title>
        <authorList>
            <person name="Postec A."/>
            <person name="Quemeneur M."/>
        </authorList>
    </citation>
    <scope>NUCLEOTIDE SEQUENCE</scope>
    <source>
        <strain evidence="12">MethCAN</strain>
    </source>
</reference>
<comment type="cofactor">
    <cofactor evidence="11">
        <name>Zn(2+)</name>
        <dbReference type="ChEBI" id="CHEBI:29105"/>
    </cofactor>
    <text evidence="11">Binds 1 zinc ion per subunit.</text>
</comment>
<evidence type="ECO:0000256" key="7">
    <source>
        <dbReference type="ARBA" id="ARBA00037768"/>
    </source>
</evidence>
<feature type="binding site" evidence="11">
    <location>
        <begin position="12"/>
        <end position="22"/>
    </location>
    <ligand>
        <name>ATP</name>
        <dbReference type="ChEBI" id="CHEBI:30616"/>
    </ligand>
</feature>
<proteinExistence type="inferred from homology"/>
<keyword evidence="6 11" id="KW-0067">ATP-binding</keyword>
<evidence type="ECO:0000256" key="6">
    <source>
        <dbReference type="ARBA" id="ARBA00022840"/>
    </source>
</evidence>
<dbReference type="Pfam" id="PF06508">
    <property type="entry name" value="QueC"/>
    <property type="match status" value="1"/>
</dbReference>
<evidence type="ECO:0000256" key="8">
    <source>
        <dbReference type="ARBA" id="ARBA00037993"/>
    </source>
</evidence>
<feature type="binding site" evidence="11">
    <location>
        <position position="204"/>
    </location>
    <ligand>
        <name>Zn(2+)</name>
        <dbReference type="ChEBI" id="CHEBI:29105"/>
    </ligand>
</feature>
<evidence type="ECO:0000256" key="11">
    <source>
        <dbReference type="HAMAP-Rule" id="MF_01633"/>
    </source>
</evidence>
<dbReference type="CDD" id="cd01995">
    <property type="entry name" value="QueC-like"/>
    <property type="match status" value="1"/>
</dbReference>
<keyword evidence="2 11" id="KW-0436">Ligase</keyword>
<dbReference type="KEGG" id="meme:HYG87_04730"/>
<evidence type="ECO:0000256" key="2">
    <source>
        <dbReference type="ARBA" id="ARBA00022598"/>
    </source>
</evidence>
<dbReference type="EMBL" id="CP058560">
    <property type="protein sequence ID" value="QUH23123.1"/>
    <property type="molecule type" value="Genomic_DNA"/>
</dbReference>
<keyword evidence="3 11" id="KW-0479">Metal-binding</keyword>
<dbReference type="Proteomes" id="UP000681041">
    <property type="component" value="Chromosome"/>
</dbReference>
<dbReference type="GO" id="GO:0005524">
    <property type="term" value="F:ATP binding"/>
    <property type="evidence" value="ECO:0007669"/>
    <property type="project" value="UniProtKB-UniRule"/>
</dbReference>
<evidence type="ECO:0000313" key="12">
    <source>
        <dbReference type="EMBL" id="QUH23123.1"/>
    </source>
</evidence>
<feature type="binding site" evidence="11">
    <location>
        <position position="210"/>
    </location>
    <ligand>
        <name>Zn(2+)</name>
        <dbReference type="ChEBI" id="CHEBI:29105"/>
    </ligand>
</feature>
<comment type="similarity">
    <text evidence="8 11">Belongs to the QueC family.</text>
</comment>
<evidence type="ECO:0000256" key="4">
    <source>
        <dbReference type="ARBA" id="ARBA00022741"/>
    </source>
</evidence>
<name>A0A8T8K7N9_9EURY</name>
<dbReference type="InterPro" id="IPR014729">
    <property type="entry name" value="Rossmann-like_a/b/a_fold"/>
</dbReference>
<dbReference type="InterPro" id="IPR018317">
    <property type="entry name" value="QueC"/>
</dbReference>
<evidence type="ECO:0000256" key="3">
    <source>
        <dbReference type="ARBA" id="ARBA00022723"/>
    </source>
</evidence>
<feature type="binding site" evidence="11">
    <location>
        <position position="196"/>
    </location>
    <ligand>
        <name>Zn(2+)</name>
        <dbReference type="ChEBI" id="CHEBI:29105"/>
    </ligand>
</feature>
<dbReference type="HAMAP" id="MF_01633">
    <property type="entry name" value="QueC"/>
    <property type="match status" value="1"/>
</dbReference>
<comment type="function">
    <text evidence="7 11">Catalyzes the ATP-dependent conversion of 7-carboxy-7-deazaguanine (CDG) to 7-cyano-7-deazaguanine (preQ(0)).</text>
</comment>
<dbReference type="PANTHER" id="PTHR42914:SF1">
    <property type="entry name" value="7-CYANO-7-DEAZAGUANINE SYNTHASE"/>
    <property type="match status" value="1"/>
</dbReference>
<organism evidence="12 13">
    <name type="scientific">Methanobacterium alkalithermotolerans</name>
    <dbReference type="NCBI Taxonomy" id="2731220"/>
    <lineage>
        <taxon>Archaea</taxon>
        <taxon>Methanobacteriati</taxon>
        <taxon>Methanobacteriota</taxon>
        <taxon>Methanomada group</taxon>
        <taxon>Methanobacteria</taxon>
        <taxon>Methanobacteriales</taxon>
        <taxon>Methanobacteriaceae</taxon>
        <taxon>Methanobacterium</taxon>
    </lineage>
</organism>
<dbReference type="EC" id="6.3.4.20" evidence="9 11"/>
<evidence type="ECO:0000313" key="13">
    <source>
        <dbReference type="Proteomes" id="UP000681041"/>
    </source>
</evidence>
<dbReference type="OrthoDB" id="6532at2157"/>
<dbReference type="Gene3D" id="3.40.50.620">
    <property type="entry name" value="HUPs"/>
    <property type="match status" value="1"/>
</dbReference>
<gene>
    <name evidence="11 12" type="primary">queC</name>
    <name evidence="12" type="ORF">HYG87_04730</name>
</gene>
<dbReference type="PIRSF" id="PIRSF006293">
    <property type="entry name" value="ExsB"/>
    <property type="match status" value="1"/>
</dbReference>
<keyword evidence="4 11" id="KW-0547">Nucleotide-binding</keyword>
<accession>A0A8T8K7N9</accession>
<keyword evidence="5 11" id="KW-0862">Zinc</keyword>